<dbReference type="InterPro" id="IPR020845">
    <property type="entry name" value="AMP-binding_CS"/>
</dbReference>
<gene>
    <name evidence="5" type="ORF">SAMN05421731_11138</name>
</gene>
<dbReference type="Pfam" id="PF13193">
    <property type="entry name" value="AMP-binding_C"/>
    <property type="match status" value="1"/>
</dbReference>
<dbReference type="EMBL" id="OANT01000011">
    <property type="protein sequence ID" value="SNX46389.1"/>
    <property type="molecule type" value="Genomic_DNA"/>
</dbReference>
<evidence type="ECO:0000313" key="5">
    <source>
        <dbReference type="EMBL" id="SNX46389.1"/>
    </source>
</evidence>
<sequence length="560" mass="62446">MSTQSIQDSDACMKIIDGVVAYPPEFVEKYKKTGYWRGQTIQDFFTDCVKKYGNTIAIICGERHLSYAQLNQQIDQLVAYLQQLGYRAGERAVIQLPNIAEFFIAYFATIRLGMLPVMSLPAHRHAEVSHFIDQTQAKLYICADKYLGFDYRHLARTCQQRCPTLQHVLVVGAPEEFIAWPDLTQNTMDGISVTVPKIDAGQVAFFQLSGGSTGTPKLIPRTHDDYLYSVRASADICQLNTLTRMLMVLPVAHNFSLSSPGSLGLFFAGGTLVLASDPSPTTCFKLIDQHQVNHVALVPALAATWVESIQQGADNIFSKIDILQVGGARLADALARQLINQYQCRLQQVFGMAEGLVNYTRYDDPLESIISTQGQPISADDEIKVVDDADVEVPAGEIGHLLTRGPYTIRGYYKADEHNRKSFTSDGFYRTGDLVRITNEGNIVVEGRSKDQINRGGEKIATEEVEQVLNQHTQVIQSALVAMPDQILGEKSCAFVQWRAESSDASPVRLQMQLRQFVQQHGLATFKIPDRIEFVEKMPYTALGKIDKKILRKQVIEKTA</sequence>
<dbReference type="GO" id="GO:0019290">
    <property type="term" value="P:siderophore biosynthetic process"/>
    <property type="evidence" value="ECO:0007669"/>
    <property type="project" value="InterPro"/>
</dbReference>
<evidence type="ECO:0000259" key="3">
    <source>
        <dbReference type="Pfam" id="PF00501"/>
    </source>
</evidence>
<reference evidence="6" key="1">
    <citation type="submission" date="2016-09" db="EMBL/GenBank/DDBJ databases">
        <authorList>
            <person name="Varghese N."/>
            <person name="Submissions S."/>
        </authorList>
    </citation>
    <scope>NUCLEOTIDE SEQUENCE [LARGE SCALE GENOMIC DNA]</scope>
    <source>
        <strain evidence="6">ANC 4466</strain>
    </source>
</reference>
<keyword evidence="2 5" id="KW-0436">Ligase</keyword>
<dbReference type="InterPro" id="IPR050237">
    <property type="entry name" value="ATP-dep_AMP-bd_enzyme"/>
</dbReference>
<proteinExistence type="predicted"/>
<dbReference type="NCBIfam" id="TIGR02275">
    <property type="entry name" value="DHB_AMP_lig"/>
    <property type="match status" value="1"/>
</dbReference>
<evidence type="ECO:0000256" key="1">
    <source>
        <dbReference type="ARBA" id="ARBA00004924"/>
    </source>
</evidence>
<feature type="domain" description="AMP-dependent synthetase/ligase" evidence="3">
    <location>
        <begin position="47"/>
        <end position="413"/>
    </location>
</feature>
<accession>A0A240EDX5</accession>
<dbReference type="RefSeq" id="WP_322853239.1">
    <property type="nucleotide sequence ID" value="NZ_BAABHT010000004.1"/>
</dbReference>
<evidence type="ECO:0000313" key="6">
    <source>
        <dbReference type="Proteomes" id="UP000219042"/>
    </source>
</evidence>
<dbReference type="PANTHER" id="PTHR43767:SF1">
    <property type="entry name" value="NONRIBOSOMAL PEPTIDE SYNTHASE PES1 (EUROFUNG)-RELATED"/>
    <property type="match status" value="1"/>
</dbReference>
<feature type="domain" description="AMP-binding enzyme C-terminal" evidence="4">
    <location>
        <begin position="464"/>
        <end position="545"/>
    </location>
</feature>
<evidence type="ECO:0000256" key="2">
    <source>
        <dbReference type="ARBA" id="ARBA00022598"/>
    </source>
</evidence>
<dbReference type="SUPFAM" id="SSF56801">
    <property type="entry name" value="Acetyl-CoA synthetase-like"/>
    <property type="match status" value="1"/>
</dbReference>
<dbReference type="Gene3D" id="3.40.50.980">
    <property type="match status" value="2"/>
</dbReference>
<dbReference type="InterPro" id="IPR045851">
    <property type="entry name" value="AMP-bd_C_sf"/>
</dbReference>
<dbReference type="Gene3D" id="2.30.38.10">
    <property type="entry name" value="Luciferase, Domain 3"/>
    <property type="match status" value="1"/>
</dbReference>
<organism evidence="5 6">
    <name type="scientific">Acinetobacter puyangensis</name>
    <dbReference type="NCBI Taxonomy" id="1096779"/>
    <lineage>
        <taxon>Bacteria</taxon>
        <taxon>Pseudomonadati</taxon>
        <taxon>Pseudomonadota</taxon>
        <taxon>Gammaproteobacteria</taxon>
        <taxon>Moraxellales</taxon>
        <taxon>Moraxellaceae</taxon>
        <taxon>Acinetobacter</taxon>
    </lineage>
</organism>
<dbReference type="PROSITE" id="PS00455">
    <property type="entry name" value="AMP_BINDING"/>
    <property type="match status" value="1"/>
</dbReference>
<dbReference type="PANTHER" id="PTHR43767">
    <property type="entry name" value="LONG-CHAIN-FATTY-ACID--COA LIGASE"/>
    <property type="match status" value="1"/>
</dbReference>
<dbReference type="FunFam" id="2.30.38.10:FF:000003">
    <property type="entry name" value="Vibriobactin-specific 2,3-dihydroxybenzoate-AMP ligase"/>
    <property type="match status" value="1"/>
</dbReference>
<dbReference type="AlphaFoldDB" id="A0A240EDX5"/>
<dbReference type="InterPro" id="IPR011963">
    <property type="entry name" value="DHB_AMP_lig"/>
</dbReference>
<dbReference type="Gene3D" id="3.30.300.30">
    <property type="match status" value="1"/>
</dbReference>
<protein>
    <submittedName>
        <fullName evidence="5">2,3-dihydroxybenzoate-AMP ligase</fullName>
    </submittedName>
</protein>
<dbReference type="InterPro" id="IPR025110">
    <property type="entry name" value="AMP-bd_C"/>
</dbReference>
<name>A0A240EDX5_9GAMM</name>
<evidence type="ECO:0000259" key="4">
    <source>
        <dbReference type="Pfam" id="PF13193"/>
    </source>
</evidence>
<dbReference type="InterPro" id="IPR000873">
    <property type="entry name" value="AMP-dep_synth/lig_dom"/>
</dbReference>
<dbReference type="Proteomes" id="UP000219042">
    <property type="component" value="Unassembled WGS sequence"/>
</dbReference>
<dbReference type="Pfam" id="PF00501">
    <property type="entry name" value="AMP-binding"/>
    <property type="match status" value="1"/>
</dbReference>
<dbReference type="GO" id="GO:0008668">
    <property type="term" value="F:2,3-dihydroxybenzoate--[aryl-carrier protein] ligase"/>
    <property type="evidence" value="ECO:0007669"/>
    <property type="project" value="InterPro"/>
</dbReference>
<keyword evidence="6" id="KW-1185">Reference proteome</keyword>
<comment type="pathway">
    <text evidence="1">Siderophore biosynthesis.</text>
</comment>